<dbReference type="AlphaFoldDB" id="A0A918XZ73"/>
<organism evidence="4 5">
    <name type="scientific">Thalassobaculum fulvum</name>
    <dbReference type="NCBI Taxonomy" id="1633335"/>
    <lineage>
        <taxon>Bacteria</taxon>
        <taxon>Pseudomonadati</taxon>
        <taxon>Pseudomonadota</taxon>
        <taxon>Alphaproteobacteria</taxon>
        <taxon>Rhodospirillales</taxon>
        <taxon>Thalassobaculaceae</taxon>
        <taxon>Thalassobaculum</taxon>
    </lineage>
</organism>
<dbReference type="PROSITE" id="PS50110">
    <property type="entry name" value="RESPONSE_REGULATORY"/>
    <property type="match status" value="1"/>
</dbReference>
<name>A0A918XZ73_9PROT</name>
<evidence type="ECO:0000256" key="2">
    <source>
        <dbReference type="SAM" id="MobiDB-lite"/>
    </source>
</evidence>
<dbReference type="InterPro" id="IPR011006">
    <property type="entry name" value="CheY-like_superfamily"/>
</dbReference>
<dbReference type="SUPFAM" id="SSF52172">
    <property type="entry name" value="CheY-like"/>
    <property type="match status" value="1"/>
</dbReference>
<dbReference type="GO" id="GO:0000160">
    <property type="term" value="P:phosphorelay signal transduction system"/>
    <property type="evidence" value="ECO:0007669"/>
    <property type="project" value="InterPro"/>
</dbReference>
<evidence type="ECO:0000256" key="1">
    <source>
        <dbReference type="PROSITE-ProRule" id="PRU00169"/>
    </source>
</evidence>
<reference evidence="4" key="1">
    <citation type="journal article" date="2014" name="Int. J. Syst. Evol. Microbiol.">
        <title>Complete genome sequence of Corynebacterium casei LMG S-19264T (=DSM 44701T), isolated from a smear-ripened cheese.</title>
        <authorList>
            <consortium name="US DOE Joint Genome Institute (JGI-PGF)"/>
            <person name="Walter F."/>
            <person name="Albersmeier A."/>
            <person name="Kalinowski J."/>
            <person name="Ruckert C."/>
        </authorList>
    </citation>
    <scope>NUCLEOTIDE SEQUENCE</scope>
    <source>
        <strain evidence="4">KCTC 42651</strain>
    </source>
</reference>
<dbReference type="Proteomes" id="UP000630353">
    <property type="component" value="Unassembled WGS sequence"/>
</dbReference>
<evidence type="ECO:0000259" key="3">
    <source>
        <dbReference type="PROSITE" id="PS50110"/>
    </source>
</evidence>
<evidence type="ECO:0000313" key="5">
    <source>
        <dbReference type="Proteomes" id="UP000630353"/>
    </source>
</evidence>
<feature type="modified residue" description="4-aspartylphosphate" evidence="1">
    <location>
        <position position="61"/>
    </location>
</feature>
<protein>
    <recommendedName>
        <fullName evidence="3">Response regulatory domain-containing protein</fullName>
    </recommendedName>
</protein>
<dbReference type="Gene3D" id="3.40.50.2300">
    <property type="match status" value="1"/>
</dbReference>
<gene>
    <name evidence="4" type="ORF">GCM10017083_55350</name>
</gene>
<reference evidence="4" key="2">
    <citation type="submission" date="2020-09" db="EMBL/GenBank/DDBJ databases">
        <authorList>
            <person name="Sun Q."/>
            <person name="Kim S."/>
        </authorList>
    </citation>
    <scope>NUCLEOTIDE SEQUENCE</scope>
    <source>
        <strain evidence="4">KCTC 42651</strain>
    </source>
</reference>
<evidence type="ECO:0000313" key="4">
    <source>
        <dbReference type="EMBL" id="GHD64078.1"/>
    </source>
</evidence>
<feature type="region of interest" description="Disordered" evidence="2">
    <location>
        <begin position="337"/>
        <end position="359"/>
    </location>
</feature>
<dbReference type="RefSeq" id="WP_189995895.1">
    <property type="nucleotide sequence ID" value="NZ_BMZS01000018.1"/>
</dbReference>
<sequence length="359" mass="38627">MNVSRPQERILVASGERDDLFRLREGAPWLPDDAVEWVATSDQALDLLARPGHPFTLVLVDRVVAPGPAPSLFSYIRRDPDSPYPGLATALIGTDITAADVRRATQAGCVFTLSRPFSLPAIAAAVQRWPLDRADFLVTGAYVGPERRRAGERAPADRRLTDAAEQAIASTAPLYDIAPETVAFRFKRFPAGNGQVSSAMRLRNGLTRGTVAPAAAHIVVKKREGLGVLVRQAGAMGDTWRQLQATLAPRALAQLNGQAVQSYRLSSQRGLLLLSAITGSLARYSAGRHRLGPKLVAFLRAHLDGVSAALRHRIDDDGGPVGRNIMTELKDAERAFTGPQDEAPGAPDFEVTARRAGRA</sequence>
<proteinExistence type="predicted"/>
<accession>A0A918XZ73</accession>
<dbReference type="InterPro" id="IPR001789">
    <property type="entry name" value="Sig_transdc_resp-reg_receiver"/>
</dbReference>
<feature type="domain" description="Response regulatory" evidence="3">
    <location>
        <begin position="9"/>
        <end position="130"/>
    </location>
</feature>
<keyword evidence="1" id="KW-0597">Phosphoprotein</keyword>
<dbReference type="EMBL" id="BMZS01000018">
    <property type="protein sequence ID" value="GHD64078.1"/>
    <property type="molecule type" value="Genomic_DNA"/>
</dbReference>
<comment type="caution">
    <text evidence="4">The sequence shown here is derived from an EMBL/GenBank/DDBJ whole genome shotgun (WGS) entry which is preliminary data.</text>
</comment>
<keyword evidence="5" id="KW-1185">Reference proteome</keyword>